<evidence type="ECO:0000313" key="7">
    <source>
        <dbReference type="Proteomes" id="UP000267408"/>
    </source>
</evidence>
<dbReference type="SUPFAM" id="SSF52540">
    <property type="entry name" value="P-loop containing nucleoside triphosphate hydrolases"/>
    <property type="match status" value="1"/>
</dbReference>
<evidence type="ECO:0000313" key="6">
    <source>
        <dbReference type="EMBL" id="ROR38231.1"/>
    </source>
</evidence>
<gene>
    <name evidence="6" type="ORF">EDD39_6408</name>
</gene>
<keyword evidence="2" id="KW-0963">Cytoplasm</keyword>
<dbReference type="InterPro" id="IPR019734">
    <property type="entry name" value="TPR_rpt"/>
</dbReference>
<protein>
    <submittedName>
        <fullName evidence="6">Tetratricopeptide repeat protein</fullName>
    </submittedName>
</protein>
<evidence type="ECO:0000256" key="4">
    <source>
        <dbReference type="PROSITE-ProRule" id="PRU00339"/>
    </source>
</evidence>
<sequence>MVIPRCLGGAGWANYASRTGLGGRARGAGRRVGSGAGGEEDGGGGRGGRDLRRVARGCPAVRRAGAELAALTVAAGRPAEGRGRLLVLAGRPGSGRSALAVRWARSVAGDYPDGLLYARLSAPDGGRVGAGRAARVLLDQLGERPGAALLPGAAEEDPACEALREALGQRKALVLLDDVRDAGQVWPLLAEKTDSLLLATTSGPLMGIEGIDPVILGGLDHRAAVDLLGELVGGTRVSCDPVGAADLAEACANRPAALRLAAGWLRTEPRLAVTDAAARLRPVPAPVPVVVEGPVRPADPERETVPVVEGDPLRGAFELAYRRLPAARSRLLRLCTLAPGQLVDLRTASALAGCPAPEAGAGLAALAELELLEREPDAADGTERYRVPGRLHGRLVELRGEVDRPSEVELARARLLERLVRLVDSARLLLDPAAGPNPDPLPGPLRLRTAAHAEGWLLGERELLLAAVADAVGQGDLDGSAGRLVTALLRALPLTGEAAPADLHALHESVLRVAERQGAPRRAAAALLNLGDLQAAAGRWEQAGERYRRAVELARGAGDEAGCARALEGVGHGHRALGDPLRAADAYGRALVLRQALGDRPAEARLLVRLAEAHAGLRRFEEALREYRSAAAVLRRIGDGRGEQEVAALAARLQRHLGREGLRPLPE</sequence>
<dbReference type="SMART" id="SM00028">
    <property type="entry name" value="TPR"/>
    <property type="match status" value="3"/>
</dbReference>
<evidence type="ECO:0000256" key="5">
    <source>
        <dbReference type="SAM" id="MobiDB-lite"/>
    </source>
</evidence>
<dbReference type="InterPro" id="IPR027417">
    <property type="entry name" value="P-loop_NTPase"/>
</dbReference>
<proteinExistence type="predicted"/>
<dbReference type="Pfam" id="PF13424">
    <property type="entry name" value="TPR_12"/>
    <property type="match status" value="1"/>
</dbReference>
<evidence type="ECO:0000256" key="3">
    <source>
        <dbReference type="ARBA" id="ARBA00022737"/>
    </source>
</evidence>
<dbReference type="PRINTS" id="PR00364">
    <property type="entry name" value="DISEASERSIST"/>
</dbReference>
<evidence type="ECO:0000256" key="1">
    <source>
        <dbReference type="ARBA" id="ARBA00004496"/>
    </source>
</evidence>
<comment type="subcellular location">
    <subcellularLocation>
        <location evidence="1">Cytoplasm</location>
    </subcellularLocation>
</comment>
<dbReference type="SUPFAM" id="SSF48452">
    <property type="entry name" value="TPR-like"/>
    <property type="match status" value="1"/>
</dbReference>
<dbReference type="GO" id="GO:0005938">
    <property type="term" value="C:cell cortex"/>
    <property type="evidence" value="ECO:0007669"/>
    <property type="project" value="TreeGrafter"/>
</dbReference>
<dbReference type="PANTHER" id="PTHR45954:SF1">
    <property type="entry name" value="LD33695P"/>
    <property type="match status" value="1"/>
</dbReference>
<evidence type="ECO:0000256" key="2">
    <source>
        <dbReference type="ARBA" id="ARBA00022490"/>
    </source>
</evidence>
<dbReference type="InterPro" id="IPR052386">
    <property type="entry name" value="GPSM"/>
</dbReference>
<keyword evidence="4" id="KW-0802">TPR repeat</keyword>
<dbReference type="PANTHER" id="PTHR45954">
    <property type="entry name" value="LD33695P"/>
    <property type="match status" value="1"/>
</dbReference>
<dbReference type="Proteomes" id="UP000267408">
    <property type="component" value="Unassembled WGS sequence"/>
</dbReference>
<keyword evidence="3" id="KW-0677">Repeat</keyword>
<feature type="region of interest" description="Disordered" evidence="5">
    <location>
        <begin position="23"/>
        <end position="51"/>
    </location>
</feature>
<organism evidence="6 7">
    <name type="scientific">Kitasatospora cineracea</name>
    <dbReference type="NCBI Taxonomy" id="88074"/>
    <lineage>
        <taxon>Bacteria</taxon>
        <taxon>Bacillati</taxon>
        <taxon>Actinomycetota</taxon>
        <taxon>Actinomycetes</taxon>
        <taxon>Kitasatosporales</taxon>
        <taxon>Streptomycetaceae</taxon>
        <taxon>Kitasatospora</taxon>
    </lineage>
</organism>
<feature type="compositionally biased region" description="Gly residues" evidence="5">
    <location>
        <begin position="23"/>
        <end position="37"/>
    </location>
</feature>
<name>A0A8G1UE69_9ACTN</name>
<dbReference type="GO" id="GO:0001965">
    <property type="term" value="F:G-protein alpha-subunit binding"/>
    <property type="evidence" value="ECO:0007669"/>
    <property type="project" value="TreeGrafter"/>
</dbReference>
<dbReference type="Gene3D" id="3.40.50.300">
    <property type="entry name" value="P-loop containing nucleotide triphosphate hydrolases"/>
    <property type="match status" value="1"/>
</dbReference>
<feature type="repeat" description="TPR" evidence="4">
    <location>
        <begin position="524"/>
        <end position="557"/>
    </location>
</feature>
<accession>A0A8G1UE69</accession>
<dbReference type="Gene3D" id="1.25.40.10">
    <property type="entry name" value="Tetratricopeptide repeat domain"/>
    <property type="match status" value="1"/>
</dbReference>
<dbReference type="PROSITE" id="PS50005">
    <property type="entry name" value="TPR"/>
    <property type="match status" value="1"/>
</dbReference>
<dbReference type="GO" id="GO:0005092">
    <property type="term" value="F:GDP-dissociation inhibitor activity"/>
    <property type="evidence" value="ECO:0007669"/>
    <property type="project" value="TreeGrafter"/>
</dbReference>
<reference evidence="6 7" key="1">
    <citation type="submission" date="2018-11" db="EMBL/GenBank/DDBJ databases">
        <title>Sequencing the genomes of 1000 actinobacteria strains.</title>
        <authorList>
            <person name="Klenk H.-P."/>
        </authorList>
    </citation>
    <scope>NUCLEOTIDE SEQUENCE [LARGE SCALE GENOMIC DNA]</scope>
    <source>
        <strain evidence="6 7">DSM 44780</strain>
    </source>
</reference>
<dbReference type="AlphaFoldDB" id="A0A8G1UE69"/>
<dbReference type="EMBL" id="RJVJ01000002">
    <property type="protein sequence ID" value="ROR38231.1"/>
    <property type="molecule type" value="Genomic_DNA"/>
</dbReference>
<dbReference type="InterPro" id="IPR011990">
    <property type="entry name" value="TPR-like_helical_dom_sf"/>
</dbReference>
<comment type="caution">
    <text evidence="6">The sequence shown here is derived from an EMBL/GenBank/DDBJ whole genome shotgun (WGS) entry which is preliminary data.</text>
</comment>